<keyword evidence="4" id="KW-0833">Ubl conjugation pathway</keyword>
<dbReference type="GO" id="GO:0031510">
    <property type="term" value="C:SUMO activating enzyme complex"/>
    <property type="evidence" value="ECO:0007669"/>
    <property type="project" value="TreeGrafter"/>
</dbReference>
<comment type="subunit">
    <text evidence="6">Heterodimer of SAE1 and UBA2/SAE2. The heterodimer corresponds to the two domains that are encoded on a single polypeptide chain in ubiquitin-activating enzyme E1. Interacts with UBE2I.</text>
</comment>
<sequence>MKTQLGRMVTFESGDITEEEAALYDRQIRLWGLDAQKRLRSARVLLIHMGGLGAEVAKNLILAGVKSLTMLDPNPVTSSEASCQFFVPSEQIGANRAEVSVERAQRLNPMVSVTAEKTPSTELTEEQVARYDVLVATGCPDSELTRLNALCRRRGVLFLAGDVYGFYGFMFADLGRHEFAEEVPVLARPSGEPAQKRPRTEQPESRTVKRTLQFTPLEDALGVDWNAEDRRKTLRRTSDVYFIMRVLQAFRAEEGRRPLATSADTDAARLLALRDSLKGLPTDKVGDAFTR</sequence>
<comment type="subcellular location">
    <subcellularLocation>
        <location evidence="1">Nucleus</location>
    </subcellularLocation>
</comment>
<reference evidence="11 12" key="1">
    <citation type="submission" date="2019-07" db="EMBL/GenBank/DDBJ databases">
        <title>Draft genome assembly of a fouling barnacle, Amphibalanus amphitrite (Darwin, 1854): The first reference genome for Thecostraca.</title>
        <authorList>
            <person name="Kim W."/>
        </authorList>
    </citation>
    <scope>NUCLEOTIDE SEQUENCE [LARGE SCALE GENOMIC DNA]</scope>
    <source>
        <strain evidence="11">SNU_AA5</strain>
        <tissue evidence="11">Soma without cirri and trophi</tissue>
    </source>
</reference>
<evidence type="ECO:0000256" key="9">
    <source>
        <dbReference type="SAM" id="MobiDB-lite"/>
    </source>
</evidence>
<keyword evidence="5" id="KW-0539">Nucleus</keyword>
<protein>
    <recommendedName>
        <fullName evidence="7">SUMO-activating enzyme subunit 1</fullName>
    </recommendedName>
    <alternativeName>
        <fullName evidence="8">Ubiquitin-like 1-activating enzyme E1A</fullName>
    </alternativeName>
</protein>
<dbReference type="InterPro" id="IPR000594">
    <property type="entry name" value="ThiF_NAD_FAD-bd"/>
</dbReference>
<dbReference type="Proteomes" id="UP000440578">
    <property type="component" value="Unassembled WGS sequence"/>
</dbReference>
<dbReference type="InterPro" id="IPR035985">
    <property type="entry name" value="Ubiquitin-activating_enz"/>
</dbReference>
<evidence type="ECO:0000256" key="1">
    <source>
        <dbReference type="ARBA" id="ARBA00004123"/>
    </source>
</evidence>
<evidence type="ECO:0000256" key="3">
    <source>
        <dbReference type="ARBA" id="ARBA00005673"/>
    </source>
</evidence>
<comment type="pathway">
    <text evidence="2">Protein modification; protein sumoylation.</text>
</comment>
<evidence type="ECO:0000256" key="5">
    <source>
        <dbReference type="ARBA" id="ARBA00023242"/>
    </source>
</evidence>
<dbReference type="InterPro" id="IPR045886">
    <property type="entry name" value="ThiF/MoeB/HesA"/>
</dbReference>
<evidence type="ECO:0000256" key="4">
    <source>
        <dbReference type="ARBA" id="ARBA00022786"/>
    </source>
</evidence>
<evidence type="ECO:0000256" key="8">
    <source>
        <dbReference type="ARBA" id="ARBA00044354"/>
    </source>
</evidence>
<gene>
    <name evidence="11" type="primary">sae1_0</name>
    <name evidence="11" type="ORF">FJT64_009172</name>
</gene>
<feature type="domain" description="THIF-type NAD/FAD binding fold" evidence="10">
    <location>
        <begin position="24"/>
        <end position="172"/>
    </location>
</feature>
<dbReference type="GO" id="GO:0019948">
    <property type="term" value="F:SUMO activating enzyme activity"/>
    <property type="evidence" value="ECO:0007669"/>
    <property type="project" value="TreeGrafter"/>
</dbReference>
<dbReference type="PANTHER" id="PTHR10953">
    <property type="entry name" value="UBIQUITIN-ACTIVATING ENZYME E1"/>
    <property type="match status" value="1"/>
</dbReference>
<name>A0A6A4VEJ2_AMPAM</name>
<dbReference type="AlphaFoldDB" id="A0A6A4VEJ2"/>
<dbReference type="OrthoDB" id="412647at2759"/>
<evidence type="ECO:0000256" key="2">
    <source>
        <dbReference type="ARBA" id="ARBA00004718"/>
    </source>
</evidence>
<dbReference type="Pfam" id="PF00899">
    <property type="entry name" value="ThiF"/>
    <property type="match status" value="1"/>
</dbReference>
<evidence type="ECO:0000256" key="7">
    <source>
        <dbReference type="ARBA" id="ARBA00044187"/>
    </source>
</evidence>
<comment type="caution">
    <text evidence="11">The sequence shown here is derived from an EMBL/GenBank/DDBJ whole genome shotgun (WGS) entry which is preliminary data.</text>
</comment>
<dbReference type="PRINTS" id="PR01849">
    <property type="entry name" value="UBIQUITINACT"/>
</dbReference>
<dbReference type="PANTHER" id="PTHR10953:SF162">
    <property type="entry name" value="SUMO-ACTIVATING ENZYME SUBUNIT 1"/>
    <property type="match status" value="1"/>
</dbReference>
<proteinExistence type="inferred from homology"/>
<dbReference type="SUPFAM" id="SSF69572">
    <property type="entry name" value="Activating enzymes of the ubiquitin-like proteins"/>
    <property type="match status" value="1"/>
</dbReference>
<evidence type="ECO:0000313" key="11">
    <source>
        <dbReference type="EMBL" id="KAF0292906.1"/>
    </source>
</evidence>
<dbReference type="Gene3D" id="3.40.50.720">
    <property type="entry name" value="NAD(P)-binding Rossmann-like Domain"/>
    <property type="match status" value="1"/>
</dbReference>
<dbReference type="GO" id="GO:0005737">
    <property type="term" value="C:cytoplasm"/>
    <property type="evidence" value="ECO:0007669"/>
    <property type="project" value="TreeGrafter"/>
</dbReference>
<feature type="compositionally biased region" description="Basic and acidic residues" evidence="9">
    <location>
        <begin position="194"/>
        <end position="206"/>
    </location>
</feature>
<organism evidence="11 12">
    <name type="scientific">Amphibalanus amphitrite</name>
    <name type="common">Striped barnacle</name>
    <name type="synonym">Balanus amphitrite</name>
    <dbReference type="NCBI Taxonomy" id="1232801"/>
    <lineage>
        <taxon>Eukaryota</taxon>
        <taxon>Metazoa</taxon>
        <taxon>Ecdysozoa</taxon>
        <taxon>Arthropoda</taxon>
        <taxon>Crustacea</taxon>
        <taxon>Multicrustacea</taxon>
        <taxon>Cirripedia</taxon>
        <taxon>Thoracica</taxon>
        <taxon>Thoracicalcarea</taxon>
        <taxon>Balanomorpha</taxon>
        <taxon>Balanoidea</taxon>
        <taxon>Balanidae</taxon>
        <taxon>Amphibalaninae</taxon>
        <taxon>Amphibalanus</taxon>
    </lineage>
</organism>
<evidence type="ECO:0000259" key="10">
    <source>
        <dbReference type="Pfam" id="PF00899"/>
    </source>
</evidence>
<evidence type="ECO:0000256" key="6">
    <source>
        <dbReference type="ARBA" id="ARBA00026003"/>
    </source>
</evidence>
<keyword evidence="12" id="KW-1185">Reference proteome</keyword>
<feature type="region of interest" description="Disordered" evidence="9">
    <location>
        <begin position="186"/>
        <end position="206"/>
    </location>
</feature>
<dbReference type="GO" id="GO:0016925">
    <property type="term" value="P:protein sumoylation"/>
    <property type="evidence" value="ECO:0007669"/>
    <property type="project" value="TreeGrafter"/>
</dbReference>
<evidence type="ECO:0000313" key="12">
    <source>
        <dbReference type="Proteomes" id="UP000440578"/>
    </source>
</evidence>
<dbReference type="EMBL" id="VIIS01001785">
    <property type="protein sequence ID" value="KAF0292906.1"/>
    <property type="molecule type" value="Genomic_DNA"/>
</dbReference>
<dbReference type="InterPro" id="IPR000011">
    <property type="entry name" value="UBQ/SUMO-activ_enz_E1-like"/>
</dbReference>
<comment type="similarity">
    <text evidence="3">Belongs to the ubiquitin-activating E1 family.</text>
</comment>
<accession>A0A6A4VEJ2</accession>